<dbReference type="InterPro" id="IPR036097">
    <property type="entry name" value="HisK_dim/P_sf"/>
</dbReference>
<dbReference type="EC" id="2.7.13.3" evidence="3"/>
<evidence type="ECO:0000256" key="1">
    <source>
        <dbReference type="ARBA" id="ARBA00000085"/>
    </source>
</evidence>
<dbReference type="InterPro" id="IPR036890">
    <property type="entry name" value="HATPase_C_sf"/>
</dbReference>
<evidence type="ECO:0000256" key="10">
    <source>
        <dbReference type="ARBA" id="ARBA00023136"/>
    </source>
</evidence>
<keyword evidence="9 11" id="KW-1133">Transmembrane helix</keyword>
<dbReference type="InterPro" id="IPR005467">
    <property type="entry name" value="His_kinase_dom"/>
</dbReference>
<dbReference type="PANTHER" id="PTHR45453">
    <property type="entry name" value="PHOSPHATE REGULON SENSOR PROTEIN PHOR"/>
    <property type="match status" value="1"/>
</dbReference>
<evidence type="ECO:0000256" key="8">
    <source>
        <dbReference type="ARBA" id="ARBA00022777"/>
    </source>
</evidence>
<dbReference type="RefSeq" id="WP_330146665.1">
    <property type="nucleotide sequence ID" value="NZ_JAZDQU010000002.1"/>
</dbReference>
<dbReference type="Pfam" id="PF02518">
    <property type="entry name" value="HATPase_c"/>
    <property type="match status" value="1"/>
</dbReference>
<accession>A0ABU7H371</accession>
<keyword evidence="14" id="KW-1185">Reference proteome</keyword>
<keyword evidence="10 11" id="KW-0472">Membrane</keyword>
<evidence type="ECO:0000256" key="6">
    <source>
        <dbReference type="ARBA" id="ARBA00022679"/>
    </source>
</evidence>
<evidence type="ECO:0000256" key="2">
    <source>
        <dbReference type="ARBA" id="ARBA00004651"/>
    </source>
</evidence>
<evidence type="ECO:0000256" key="5">
    <source>
        <dbReference type="ARBA" id="ARBA00022553"/>
    </source>
</evidence>
<comment type="subcellular location">
    <subcellularLocation>
        <location evidence="2">Cell membrane</location>
        <topology evidence="2">Multi-pass membrane protein</topology>
    </subcellularLocation>
</comment>
<dbReference type="SUPFAM" id="SSF47384">
    <property type="entry name" value="Homodimeric domain of signal transducing histidine kinase"/>
    <property type="match status" value="1"/>
</dbReference>
<dbReference type="Gene3D" id="3.30.565.10">
    <property type="entry name" value="Histidine kinase-like ATPase, C-terminal domain"/>
    <property type="match status" value="1"/>
</dbReference>
<keyword evidence="6" id="KW-0808">Transferase</keyword>
<evidence type="ECO:0000313" key="14">
    <source>
        <dbReference type="Proteomes" id="UP001337681"/>
    </source>
</evidence>
<comment type="catalytic activity">
    <reaction evidence="1">
        <text>ATP + protein L-histidine = ADP + protein N-phospho-L-histidine.</text>
        <dbReference type="EC" id="2.7.13.3"/>
    </reaction>
</comment>
<dbReference type="Gene3D" id="1.10.287.130">
    <property type="match status" value="1"/>
</dbReference>
<dbReference type="PANTHER" id="PTHR45453:SF2">
    <property type="entry name" value="HISTIDINE KINASE"/>
    <property type="match status" value="1"/>
</dbReference>
<feature type="transmembrane region" description="Helical" evidence="11">
    <location>
        <begin position="250"/>
        <end position="270"/>
    </location>
</feature>
<dbReference type="InterPro" id="IPR050351">
    <property type="entry name" value="BphY/WalK/GraS-like"/>
</dbReference>
<comment type="caution">
    <text evidence="13">The sequence shown here is derived from an EMBL/GenBank/DDBJ whole genome shotgun (WGS) entry which is preliminary data.</text>
</comment>
<evidence type="ECO:0000256" key="11">
    <source>
        <dbReference type="SAM" id="Phobius"/>
    </source>
</evidence>
<evidence type="ECO:0000256" key="4">
    <source>
        <dbReference type="ARBA" id="ARBA00022475"/>
    </source>
</evidence>
<dbReference type="Pfam" id="PF00512">
    <property type="entry name" value="HisKA"/>
    <property type="match status" value="1"/>
</dbReference>
<dbReference type="SMART" id="SM00387">
    <property type="entry name" value="HATPase_c"/>
    <property type="match status" value="1"/>
</dbReference>
<keyword evidence="5" id="KW-0597">Phosphoprotein</keyword>
<proteinExistence type="predicted"/>
<dbReference type="Proteomes" id="UP001337681">
    <property type="component" value="Unassembled WGS sequence"/>
</dbReference>
<dbReference type="InterPro" id="IPR003661">
    <property type="entry name" value="HisK_dim/P_dom"/>
</dbReference>
<keyword evidence="7 11" id="KW-0812">Transmembrane</keyword>
<evidence type="ECO:0000256" key="9">
    <source>
        <dbReference type="ARBA" id="ARBA00022989"/>
    </source>
</evidence>
<dbReference type="PRINTS" id="PR00344">
    <property type="entry name" value="BCTRLSENSOR"/>
</dbReference>
<gene>
    <name evidence="13" type="ORF">VRU49_10110</name>
</gene>
<keyword evidence="8 13" id="KW-0418">Kinase</keyword>
<evidence type="ECO:0000256" key="7">
    <source>
        <dbReference type="ARBA" id="ARBA00022692"/>
    </source>
</evidence>
<dbReference type="InterPro" id="IPR004358">
    <property type="entry name" value="Sig_transdc_His_kin-like_C"/>
</dbReference>
<organism evidence="13 14">
    <name type="scientific">Pedobacter flavus</name>
    <dbReference type="NCBI Taxonomy" id="3113906"/>
    <lineage>
        <taxon>Bacteria</taxon>
        <taxon>Pseudomonadati</taxon>
        <taxon>Bacteroidota</taxon>
        <taxon>Sphingobacteriia</taxon>
        <taxon>Sphingobacteriales</taxon>
        <taxon>Sphingobacteriaceae</taxon>
        <taxon>Pedobacter</taxon>
    </lineage>
</organism>
<dbReference type="CDD" id="cd00082">
    <property type="entry name" value="HisKA"/>
    <property type="match status" value="1"/>
</dbReference>
<dbReference type="CDD" id="cd00075">
    <property type="entry name" value="HATPase"/>
    <property type="match status" value="1"/>
</dbReference>
<feature type="domain" description="Histidine kinase" evidence="12">
    <location>
        <begin position="289"/>
        <end position="501"/>
    </location>
</feature>
<dbReference type="SMART" id="SM00388">
    <property type="entry name" value="HisKA"/>
    <property type="match status" value="1"/>
</dbReference>
<dbReference type="PROSITE" id="PS50109">
    <property type="entry name" value="HIS_KIN"/>
    <property type="match status" value="1"/>
</dbReference>
<evidence type="ECO:0000259" key="12">
    <source>
        <dbReference type="PROSITE" id="PS50109"/>
    </source>
</evidence>
<reference evidence="13 14" key="1">
    <citation type="submission" date="2024-01" db="EMBL/GenBank/DDBJ databases">
        <title>Pedobacter sp. nov., isolated from oil-contaminated soil.</title>
        <authorList>
            <person name="Le N.T.T."/>
        </authorList>
    </citation>
    <scope>NUCLEOTIDE SEQUENCE [LARGE SCALE GENOMIC DNA]</scope>
    <source>
        <strain evidence="13 14">VNH31</strain>
    </source>
</reference>
<dbReference type="SUPFAM" id="SSF55874">
    <property type="entry name" value="ATPase domain of HSP90 chaperone/DNA topoisomerase II/histidine kinase"/>
    <property type="match status" value="1"/>
</dbReference>
<keyword evidence="4" id="KW-1003">Cell membrane</keyword>
<name>A0ABU7H371_9SPHI</name>
<dbReference type="EMBL" id="JAZDQU010000002">
    <property type="protein sequence ID" value="MEE1885770.1"/>
    <property type="molecule type" value="Genomic_DNA"/>
</dbReference>
<sequence>MKKSLILPGLSMFAILTLLGLQVYWISSFYKTTQQIFEREVNMVYEDALKKEFQIRNDIIANRLTKKLLDTNYIEISSSIREQDSVVVYKIRSVKDLNDAFSSSFSLNHFNKSLDANRLQRDNETELSIKKQVVNRYVEMVKSEDLENHIIFFRSQYLGNFLDTLKKEEYFDTLKLRPVLDQYLTKKNIHIPYKFYSAKTDSTVYSSNFPEELKKEFPVITRSLPTYSEQAYVRVLFKNPASYIFNEMKILIICSFILVIVLTTCLYQLIKNLNREKRLSSIKNDFVSNITHEFKTPLATAVVAIESLKNDVFFEDNEKRMRYLNHAGQELQRINTLTDKILKLSLYENELQHFKKSNLNVDLLIREQLESLKTIYNDLGVNYINMNSSISIYADPIQMEHAISNILENSIKYGGLDVKIEIEINAENDYLVMTFSDNGPGIPAHDLAFIFDKFYRANSNSNIKGYGLGLNYVKQIMHNHKGWYKVASNEKGTTIILGWPI</sequence>
<dbReference type="GO" id="GO:0016301">
    <property type="term" value="F:kinase activity"/>
    <property type="evidence" value="ECO:0007669"/>
    <property type="project" value="UniProtKB-KW"/>
</dbReference>
<protein>
    <recommendedName>
        <fullName evidence="3">histidine kinase</fullName>
        <ecNumber evidence="3">2.7.13.3</ecNumber>
    </recommendedName>
</protein>
<dbReference type="InterPro" id="IPR003594">
    <property type="entry name" value="HATPase_dom"/>
</dbReference>
<evidence type="ECO:0000313" key="13">
    <source>
        <dbReference type="EMBL" id="MEE1885770.1"/>
    </source>
</evidence>
<evidence type="ECO:0000256" key="3">
    <source>
        <dbReference type="ARBA" id="ARBA00012438"/>
    </source>
</evidence>